<reference evidence="1 2" key="2">
    <citation type="submission" date="2018-03" db="EMBL/GenBank/DDBJ databases">
        <title>The ancient ancestry and fast evolution of plastids.</title>
        <authorList>
            <person name="Moore K.R."/>
            <person name="Magnabosco C."/>
            <person name="Momper L."/>
            <person name="Gold D.A."/>
            <person name="Bosak T."/>
            <person name="Fournier G.P."/>
        </authorList>
    </citation>
    <scope>NUCLEOTIDE SEQUENCE [LARGE SCALE GENOMIC DNA]</scope>
    <source>
        <strain evidence="1 2">CCAP 1448/3</strain>
    </source>
</reference>
<protein>
    <submittedName>
        <fullName evidence="1">Uncharacterized protein</fullName>
    </submittedName>
</protein>
<organism evidence="1 2">
    <name type="scientific">Merismopedia glauca CCAP 1448/3</name>
    <dbReference type="NCBI Taxonomy" id="1296344"/>
    <lineage>
        <taxon>Bacteria</taxon>
        <taxon>Bacillati</taxon>
        <taxon>Cyanobacteriota</taxon>
        <taxon>Cyanophyceae</taxon>
        <taxon>Synechococcales</taxon>
        <taxon>Merismopediaceae</taxon>
        <taxon>Merismopedia</taxon>
    </lineage>
</organism>
<gene>
    <name evidence="1" type="ORF">C7B64_10105</name>
</gene>
<proteinExistence type="predicted"/>
<dbReference type="AlphaFoldDB" id="A0A2T1C4A8"/>
<comment type="caution">
    <text evidence="1">The sequence shown here is derived from an EMBL/GenBank/DDBJ whole genome shotgun (WGS) entry which is preliminary data.</text>
</comment>
<sequence length="78" mass="9085">MVGKNLPAPPRRDVLFVFNWDKFEVKFSDKLPHNLISLTLKFTKLLHSRLLKGREFVDVITNLSGKLLQIYSVTLQKM</sequence>
<keyword evidence="2" id="KW-1185">Reference proteome</keyword>
<dbReference type="Proteomes" id="UP000238762">
    <property type="component" value="Unassembled WGS sequence"/>
</dbReference>
<dbReference type="EMBL" id="PVWJ01000041">
    <property type="protein sequence ID" value="PSB03081.1"/>
    <property type="molecule type" value="Genomic_DNA"/>
</dbReference>
<evidence type="ECO:0000313" key="1">
    <source>
        <dbReference type="EMBL" id="PSB03081.1"/>
    </source>
</evidence>
<reference evidence="1 2" key="1">
    <citation type="submission" date="2018-02" db="EMBL/GenBank/DDBJ databases">
        <authorList>
            <person name="Cohen D.B."/>
            <person name="Kent A.D."/>
        </authorList>
    </citation>
    <scope>NUCLEOTIDE SEQUENCE [LARGE SCALE GENOMIC DNA]</scope>
    <source>
        <strain evidence="1 2">CCAP 1448/3</strain>
    </source>
</reference>
<accession>A0A2T1C4A8</accession>
<evidence type="ECO:0000313" key="2">
    <source>
        <dbReference type="Proteomes" id="UP000238762"/>
    </source>
</evidence>
<name>A0A2T1C4A8_9CYAN</name>